<dbReference type="EMBL" id="SHKW01000007">
    <property type="protein sequence ID" value="RZU29686.1"/>
    <property type="molecule type" value="Genomic_DNA"/>
</dbReference>
<dbReference type="GO" id="GO:0006313">
    <property type="term" value="P:DNA transposition"/>
    <property type="evidence" value="ECO:0007669"/>
    <property type="project" value="InterPro"/>
</dbReference>
<dbReference type="AlphaFoldDB" id="A0A4V2G1L4"/>
<dbReference type="InterPro" id="IPR026889">
    <property type="entry name" value="Zn_Tnp"/>
</dbReference>
<dbReference type="Pfam" id="PF04986">
    <property type="entry name" value="Y2_Tnp"/>
    <property type="match status" value="1"/>
</dbReference>
<reference evidence="3 4" key="1">
    <citation type="submission" date="2019-02" db="EMBL/GenBank/DDBJ databases">
        <title>Genomic Encyclopedia of Archaeal and Bacterial Type Strains, Phase II (KMG-II): from individual species to whole genera.</title>
        <authorList>
            <person name="Goeker M."/>
        </authorList>
    </citation>
    <scope>NUCLEOTIDE SEQUENCE [LARGE SCALE GENOMIC DNA]</scope>
    <source>
        <strain evidence="3 4">DSM 18101</strain>
    </source>
</reference>
<protein>
    <submittedName>
        <fullName evidence="3">Beta-lactamase</fullName>
    </submittedName>
</protein>
<evidence type="ECO:0000313" key="3">
    <source>
        <dbReference type="EMBL" id="RZU29686.1"/>
    </source>
</evidence>
<gene>
    <name evidence="3" type="ORF">BDD14_6290</name>
</gene>
<dbReference type="Pfam" id="PF14319">
    <property type="entry name" value="Zn_Tnp_IS91"/>
    <property type="match status" value="1"/>
</dbReference>
<dbReference type="InterPro" id="IPR007069">
    <property type="entry name" value="Transposase_32"/>
</dbReference>
<accession>A0A4V2G1L4</accession>
<organism evidence="3 4">
    <name type="scientific">Edaphobacter modestus</name>
    <dbReference type="NCBI Taxonomy" id="388466"/>
    <lineage>
        <taxon>Bacteria</taxon>
        <taxon>Pseudomonadati</taxon>
        <taxon>Acidobacteriota</taxon>
        <taxon>Terriglobia</taxon>
        <taxon>Terriglobales</taxon>
        <taxon>Acidobacteriaceae</taxon>
        <taxon>Edaphobacter</taxon>
    </lineage>
</organism>
<feature type="domain" description="Transposase IS801/IS1294" evidence="1">
    <location>
        <begin position="144"/>
        <end position="222"/>
    </location>
</feature>
<dbReference type="PANTHER" id="PTHR37023:SF1">
    <property type="entry name" value="ISSOD25 TRANSPOSASE TNPA_ISSOD25"/>
    <property type="match status" value="1"/>
</dbReference>
<dbReference type="GO" id="GO:0003677">
    <property type="term" value="F:DNA binding"/>
    <property type="evidence" value="ECO:0007669"/>
    <property type="project" value="InterPro"/>
</dbReference>
<dbReference type="GO" id="GO:0004803">
    <property type="term" value="F:transposase activity"/>
    <property type="evidence" value="ECO:0007669"/>
    <property type="project" value="InterPro"/>
</dbReference>
<sequence length="327" mass="36997">MNRPSLEMADIVHCAGDDFIKRSRRWISWQHQKVLLAITRCRTAALGGHRDQCSSCGHSAISYYSCRNRHCPGCQGNARVRWLEARQRELLPTRYVHVVFTLPRELAPLALQNKRLIYNLLFHSSAATLLEIARDPRHLGAEIGFFSVLHTWDQRLQHHPHVHCVLAAGGLAPDHSRWISSRRSFFLPIKVLSRVFRGKFVAGLKSAFHTGTLQFYGTVGDLFAFTKALQQHELLNSHYTSLMMTGNVEMPHDGKYGYGLMVHPLNGRTCLGHGGGYPGMNGDVELCNNSKYVFVVLTNVDPPVAQRLGFFIANWVTQSRQPQEQPF</sequence>
<dbReference type="Proteomes" id="UP000292958">
    <property type="component" value="Unassembled WGS sequence"/>
</dbReference>
<evidence type="ECO:0000259" key="2">
    <source>
        <dbReference type="Pfam" id="PF14319"/>
    </source>
</evidence>
<dbReference type="InterPro" id="IPR012338">
    <property type="entry name" value="Beta-lactam/transpept-like"/>
</dbReference>
<proteinExistence type="predicted"/>
<dbReference type="SUPFAM" id="SSF56601">
    <property type="entry name" value="beta-lactamase/transpeptidase-like"/>
    <property type="match status" value="1"/>
</dbReference>
<evidence type="ECO:0000313" key="4">
    <source>
        <dbReference type="Proteomes" id="UP000292958"/>
    </source>
</evidence>
<dbReference type="Gene3D" id="3.40.710.10">
    <property type="entry name" value="DD-peptidase/beta-lactamase superfamily"/>
    <property type="match status" value="1"/>
</dbReference>
<dbReference type="OrthoDB" id="105169at2"/>
<dbReference type="PANTHER" id="PTHR37023">
    <property type="entry name" value="TRANSPOSASE"/>
    <property type="match status" value="1"/>
</dbReference>
<feature type="domain" description="Transposase zinc-binding" evidence="2">
    <location>
        <begin position="15"/>
        <end position="102"/>
    </location>
</feature>
<name>A0A4V2G1L4_9BACT</name>
<evidence type="ECO:0000259" key="1">
    <source>
        <dbReference type="Pfam" id="PF04986"/>
    </source>
</evidence>
<comment type="caution">
    <text evidence="3">The sequence shown here is derived from an EMBL/GenBank/DDBJ whole genome shotgun (WGS) entry which is preliminary data.</text>
</comment>
<keyword evidence="4" id="KW-1185">Reference proteome</keyword>